<gene>
    <name evidence="1" type="ORF">SETIT_4G234300v2</name>
</gene>
<proteinExistence type="predicted"/>
<dbReference type="EMBL" id="CM003531">
    <property type="protein sequence ID" value="RCV22612.1"/>
    <property type="molecule type" value="Genomic_DNA"/>
</dbReference>
<protein>
    <submittedName>
        <fullName evidence="1">Uncharacterized protein</fullName>
    </submittedName>
</protein>
<accession>A0A368QXI1</accession>
<organism evidence="1">
    <name type="scientific">Setaria italica</name>
    <name type="common">Foxtail millet</name>
    <name type="synonym">Panicum italicum</name>
    <dbReference type="NCBI Taxonomy" id="4555"/>
    <lineage>
        <taxon>Eukaryota</taxon>
        <taxon>Viridiplantae</taxon>
        <taxon>Streptophyta</taxon>
        <taxon>Embryophyta</taxon>
        <taxon>Tracheophyta</taxon>
        <taxon>Spermatophyta</taxon>
        <taxon>Magnoliopsida</taxon>
        <taxon>Liliopsida</taxon>
        <taxon>Poales</taxon>
        <taxon>Poaceae</taxon>
        <taxon>PACMAD clade</taxon>
        <taxon>Panicoideae</taxon>
        <taxon>Panicodae</taxon>
        <taxon>Paniceae</taxon>
        <taxon>Cenchrinae</taxon>
        <taxon>Setaria</taxon>
    </lineage>
</organism>
<evidence type="ECO:0000313" key="1">
    <source>
        <dbReference type="EMBL" id="RCV22612.1"/>
    </source>
</evidence>
<reference evidence="1" key="1">
    <citation type="journal article" date="2012" name="Nat. Biotechnol.">
        <title>Reference genome sequence of the model plant Setaria.</title>
        <authorList>
            <person name="Bennetzen J.L."/>
            <person name="Schmutz J."/>
            <person name="Wang H."/>
            <person name="Percifield R."/>
            <person name="Hawkins J."/>
            <person name="Pontaroli A.C."/>
            <person name="Estep M."/>
            <person name="Feng L."/>
            <person name="Vaughn J.N."/>
            <person name="Grimwood J."/>
            <person name="Jenkins J."/>
            <person name="Barry K."/>
            <person name="Lindquist E."/>
            <person name="Hellsten U."/>
            <person name="Deshpande S."/>
            <person name="Wang X."/>
            <person name="Wu X."/>
            <person name="Mitros T."/>
            <person name="Triplett J."/>
            <person name="Yang X."/>
            <person name="Ye C.Y."/>
            <person name="Mauro-Herrera M."/>
            <person name="Wang L."/>
            <person name="Li P."/>
            <person name="Sharma M."/>
            <person name="Sharma R."/>
            <person name="Ronald P.C."/>
            <person name="Panaud O."/>
            <person name="Kellogg E.A."/>
            <person name="Brutnell T.P."/>
            <person name="Doust A.N."/>
            <person name="Tuskan G.A."/>
            <person name="Rokhsar D."/>
            <person name="Devos K.M."/>
        </authorList>
    </citation>
    <scope>NUCLEOTIDE SEQUENCE [LARGE SCALE GENOMIC DNA]</scope>
    <source>
        <strain evidence="1">Yugu1</strain>
    </source>
</reference>
<reference evidence="1" key="2">
    <citation type="submission" date="2015-07" db="EMBL/GenBank/DDBJ databases">
        <authorList>
            <person name="Noorani M."/>
        </authorList>
    </citation>
    <scope>NUCLEOTIDE SEQUENCE</scope>
    <source>
        <strain evidence="1">Yugu1</strain>
    </source>
</reference>
<dbReference type="EMBL" id="CM003531">
    <property type="protein sequence ID" value="RCV22613.1"/>
    <property type="molecule type" value="Genomic_DNA"/>
</dbReference>
<dbReference type="AlphaFoldDB" id="A0A368QXI1"/>
<sequence>MGSQALLDIVLGEGSPHQESSGRANITLLCRHPPVVHTQLSLDGSLSAKPLGQLPPEFLASDCYDSEVFVFEE</sequence>
<name>A0A368QXI1_SETIT</name>